<accession>A0A0F6W2W0</accession>
<gene>
    <name evidence="2" type="ORF">DB32_003064</name>
</gene>
<evidence type="ECO:0000313" key="2">
    <source>
        <dbReference type="EMBL" id="AKF05915.1"/>
    </source>
</evidence>
<dbReference type="InterPro" id="IPR029058">
    <property type="entry name" value="AB_hydrolase_fold"/>
</dbReference>
<name>A0A0F6W2W0_9BACT</name>
<dbReference type="EMBL" id="CP011125">
    <property type="protein sequence ID" value="AKF05915.1"/>
    <property type="molecule type" value="Genomic_DNA"/>
</dbReference>
<dbReference type="Pfam" id="PF12697">
    <property type="entry name" value="Abhydrolase_6"/>
    <property type="match status" value="1"/>
</dbReference>
<dbReference type="Gene3D" id="3.40.50.1820">
    <property type="entry name" value="alpha/beta hydrolase"/>
    <property type="match status" value="1"/>
</dbReference>
<evidence type="ECO:0000313" key="3">
    <source>
        <dbReference type="Proteomes" id="UP000034883"/>
    </source>
</evidence>
<sequence length="327" mass="36210">MILMQWVGALAGRIEDAFGHAWSLGELGLALTRVDEILRDPHHRTLHEDVATNGFHAPFDDGALDLAIARDGAIHGTNPYQRVCGSRGDRVMGLLERAPRNPGRRLLVVCHCYGVPSPPVMRRLFELRGLDVDVVTNVMGHHQPGTYPAWPGSGLVSARLSRFVENLRCAVTGARALVRWLRIHEGYERVAVVGFSIGGQLALHLAHTGDVDDAVLYCPVTSLATTARELGLMRHVSPVITPLLERVHGSRFEELLALADPLAMRLAIDEERMHVIAQRHDALARLAQIEAIRRKYPRVRWTLLPGTHLLPLGLREVRRAVRDALVG</sequence>
<dbReference type="SUPFAM" id="SSF53474">
    <property type="entry name" value="alpha/beta-Hydrolases"/>
    <property type="match status" value="1"/>
</dbReference>
<dbReference type="STRING" id="927083.DB32_003064"/>
<dbReference type="KEGG" id="samy:DB32_003064"/>
<keyword evidence="3" id="KW-1185">Reference proteome</keyword>
<dbReference type="InterPro" id="IPR000073">
    <property type="entry name" value="AB_hydrolase_1"/>
</dbReference>
<proteinExistence type="predicted"/>
<evidence type="ECO:0000259" key="1">
    <source>
        <dbReference type="Pfam" id="PF12697"/>
    </source>
</evidence>
<dbReference type="Proteomes" id="UP000034883">
    <property type="component" value="Chromosome"/>
</dbReference>
<feature type="domain" description="AB hydrolase-1" evidence="1">
    <location>
        <begin position="108"/>
        <end position="307"/>
    </location>
</feature>
<dbReference type="AlphaFoldDB" id="A0A0F6W2W0"/>
<protein>
    <recommendedName>
        <fullName evidence="1">AB hydrolase-1 domain-containing protein</fullName>
    </recommendedName>
</protein>
<organism evidence="2 3">
    <name type="scientific">Sandaracinus amylolyticus</name>
    <dbReference type="NCBI Taxonomy" id="927083"/>
    <lineage>
        <taxon>Bacteria</taxon>
        <taxon>Pseudomonadati</taxon>
        <taxon>Myxococcota</taxon>
        <taxon>Polyangia</taxon>
        <taxon>Polyangiales</taxon>
        <taxon>Sandaracinaceae</taxon>
        <taxon>Sandaracinus</taxon>
    </lineage>
</organism>
<reference evidence="2 3" key="1">
    <citation type="submission" date="2015-03" db="EMBL/GenBank/DDBJ databases">
        <title>Genome assembly of Sandaracinus amylolyticus DSM 53668.</title>
        <authorList>
            <person name="Sharma G."/>
            <person name="Subramanian S."/>
        </authorList>
    </citation>
    <scope>NUCLEOTIDE SEQUENCE [LARGE SCALE GENOMIC DNA]</scope>
    <source>
        <strain evidence="2 3">DSM 53668</strain>
    </source>
</reference>